<dbReference type="EMBL" id="KQ981490">
    <property type="protein sequence ID" value="KYN41280.1"/>
    <property type="molecule type" value="Genomic_DNA"/>
</dbReference>
<reference evidence="1 2" key="1">
    <citation type="submission" date="2016-03" db="EMBL/GenBank/DDBJ databases">
        <title>Trachymyrmex septentrionalis WGS genome.</title>
        <authorList>
            <person name="Nygaard S."/>
            <person name="Hu H."/>
            <person name="Boomsma J."/>
            <person name="Zhang G."/>
        </authorList>
    </citation>
    <scope>NUCLEOTIDE SEQUENCE [LARGE SCALE GENOMIC DNA]</scope>
    <source>
        <strain evidence="1">Tsep2-gDNA-1</strain>
        <tissue evidence="1">Whole body</tissue>
    </source>
</reference>
<dbReference type="Proteomes" id="UP000078541">
    <property type="component" value="Unassembled WGS sequence"/>
</dbReference>
<accession>A0A195FKT9</accession>
<protein>
    <submittedName>
        <fullName evidence="1">Uncharacterized protein</fullName>
    </submittedName>
</protein>
<sequence length="264" mass="29707">MRLVLDGRILPSATGATGAVRILDELCNTWAYLAHNHWIKKRRETCIKISCDSRYVRHIYVIDKSTFTLAAVSDSLSNPNKLFHVMDREDIVESITKESASATSIITIDFQHFMHADYLLPYFPQLLTALLFNAINLQPIFIGHSLDQVLIAQLIAQLASGVTSFQIGGQVIFQNFPQFCSCKCSLQRSSSSNHDLYHLAVHCTNQQNAGLILHCLSAHQIVDINIDAKSNIAQEFNTWIGCDFVKCIEDVLHILMIWSNPIAY</sequence>
<evidence type="ECO:0000313" key="1">
    <source>
        <dbReference type="EMBL" id="KYN41280.1"/>
    </source>
</evidence>
<dbReference type="AlphaFoldDB" id="A0A195FKT9"/>
<evidence type="ECO:0000313" key="2">
    <source>
        <dbReference type="Proteomes" id="UP000078541"/>
    </source>
</evidence>
<proteinExistence type="predicted"/>
<organism evidence="1 2">
    <name type="scientific">Trachymyrmex septentrionalis</name>
    <dbReference type="NCBI Taxonomy" id="34720"/>
    <lineage>
        <taxon>Eukaryota</taxon>
        <taxon>Metazoa</taxon>
        <taxon>Ecdysozoa</taxon>
        <taxon>Arthropoda</taxon>
        <taxon>Hexapoda</taxon>
        <taxon>Insecta</taxon>
        <taxon>Pterygota</taxon>
        <taxon>Neoptera</taxon>
        <taxon>Endopterygota</taxon>
        <taxon>Hymenoptera</taxon>
        <taxon>Apocrita</taxon>
        <taxon>Aculeata</taxon>
        <taxon>Formicoidea</taxon>
        <taxon>Formicidae</taxon>
        <taxon>Myrmicinae</taxon>
        <taxon>Trachymyrmex</taxon>
    </lineage>
</organism>
<gene>
    <name evidence="1" type="ORF">ALC56_04431</name>
</gene>
<keyword evidence="2" id="KW-1185">Reference proteome</keyword>
<name>A0A195FKT9_9HYME</name>